<keyword evidence="5" id="KW-1185">Reference proteome</keyword>
<evidence type="ECO:0000313" key="4">
    <source>
        <dbReference type="EMBL" id="KAF2813532.1"/>
    </source>
</evidence>
<dbReference type="Proteomes" id="UP000504636">
    <property type="component" value="Unplaced"/>
</dbReference>
<reference evidence="4 6" key="1">
    <citation type="journal article" date="2020" name="Stud. Mycol.">
        <title>101 Dothideomycetes genomes: a test case for predicting lifestyles and emergence of pathogens.</title>
        <authorList>
            <person name="Haridas S."/>
            <person name="Albert R."/>
            <person name="Binder M."/>
            <person name="Bloem J."/>
            <person name="Labutti K."/>
            <person name="Salamov A."/>
            <person name="Andreopoulos B."/>
            <person name="Baker S."/>
            <person name="Barry K."/>
            <person name="Bills G."/>
            <person name="Bluhm B."/>
            <person name="Cannon C."/>
            <person name="Castanera R."/>
            <person name="Culley D."/>
            <person name="Daum C."/>
            <person name="Ezra D."/>
            <person name="Gonzalez J."/>
            <person name="Henrissat B."/>
            <person name="Kuo A."/>
            <person name="Liang C."/>
            <person name="Lipzen A."/>
            <person name="Lutzoni F."/>
            <person name="Magnuson J."/>
            <person name="Mondo S."/>
            <person name="Nolan M."/>
            <person name="Ohm R."/>
            <person name="Pangilinan J."/>
            <person name="Park H.-J."/>
            <person name="Ramirez L."/>
            <person name="Alfaro M."/>
            <person name="Sun H."/>
            <person name="Tritt A."/>
            <person name="Yoshinaga Y."/>
            <person name="Zwiers L.-H."/>
            <person name="Turgeon B."/>
            <person name="Goodwin S."/>
            <person name="Spatafora J."/>
            <person name="Crous P."/>
            <person name="Grigoriev I."/>
        </authorList>
    </citation>
    <scope>NUCLEOTIDE SEQUENCE</scope>
    <source>
        <strain evidence="4 6">CBS 304.34</strain>
    </source>
</reference>
<evidence type="ECO:0000256" key="2">
    <source>
        <dbReference type="SAM" id="Phobius"/>
    </source>
</evidence>
<feature type="transmembrane region" description="Helical" evidence="2">
    <location>
        <begin position="6"/>
        <end position="29"/>
    </location>
</feature>
<feature type="domain" description="Nephrocystin 3-like N-terminal" evidence="3">
    <location>
        <begin position="208"/>
        <end position="372"/>
    </location>
</feature>
<keyword evidence="2" id="KW-0472">Membrane</keyword>
<sequence>MADPFSAVGLAGSIAGLVALSDLLFRALIRFGREVKSAKKDVESVASEIRNLSGTLHNLSLLASAFDDDQPSFRLDHVAACRQTIVQIQTHVDKALADFNGANKGKSFARRPLWPYSSKETKTLLEVVSRHKATITLALSADSMKAMLQCLSSQSDMGEALEEIKKSVKNITTRITIDKQRQQILDFFLLVNPQPNLETSVRLRHPMTGLWLTNGLGFQQWLDLPNSRLWLSGIPGAGKTVLAGSIIQESIQRATASTSQACCFFFCDYKNEKTQNVVTILGSLASQLGRQSDAAYTLIEEYYEELHPHRANPSTPEASKLQSLLESMTDTFDKVFVVVDGLDECGDDPEVVETLSSLAQNSPSISMALLSRNESHIWECLDGEYEHLDIAAQSGDIQLYVGAELEARIRRGRLRLNNMTLKDEILHRLVIGAQGMFRWVSCQLDYLCELPTDREKREALGQLPPTLTATYERILRRHTHPRSIQIIRSALNLIVNARQPLRISLLCDAVSLRDDATMIDEDDKINGEELMRLCSSLVRSSQYADYEDPPLELAHFTVQEFLQS</sequence>
<name>A0A6A6YX65_9PEZI</name>
<evidence type="ECO:0000313" key="6">
    <source>
        <dbReference type="RefSeq" id="XP_033580496.1"/>
    </source>
</evidence>
<organism evidence="4">
    <name type="scientific">Mytilinidion resinicola</name>
    <dbReference type="NCBI Taxonomy" id="574789"/>
    <lineage>
        <taxon>Eukaryota</taxon>
        <taxon>Fungi</taxon>
        <taxon>Dikarya</taxon>
        <taxon>Ascomycota</taxon>
        <taxon>Pezizomycotina</taxon>
        <taxon>Dothideomycetes</taxon>
        <taxon>Pleosporomycetidae</taxon>
        <taxon>Mytilinidiales</taxon>
        <taxon>Mytilinidiaceae</taxon>
        <taxon>Mytilinidion</taxon>
    </lineage>
</organism>
<dbReference type="Pfam" id="PF24883">
    <property type="entry name" value="NPHP3_N"/>
    <property type="match status" value="1"/>
</dbReference>
<gene>
    <name evidence="4 6" type="ORF">BDZ99DRAFT_381646</name>
</gene>
<dbReference type="PANTHER" id="PTHR10039">
    <property type="entry name" value="AMELOGENIN"/>
    <property type="match status" value="1"/>
</dbReference>
<keyword evidence="2" id="KW-0812">Transmembrane</keyword>
<dbReference type="GeneID" id="54456138"/>
<dbReference type="InterPro" id="IPR027417">
    <property type="entry name" value="P-loop_NTPase"/>
</dbReference>
<reference evidence="6" key="3">
    <citation type="submission" date="2025-04" db="UniProtKB">
        <authorList>
            <consortium name="RefSeq"/>
        </authorList>
    </citation>
    <scope>IDENTIFICATION</scope>
    <source>
        <strain evidence="6">CBS 304.34</strain>
    </source>
</reference>
<dbReference type="SUPFAM" id="SSF52540">
    <property type="entry name" value="P-loop containing nucleoside triphosphate hydrolases"/>
    <property type="match status" value="1"/>
</dbReference>
<protein>
    <recommendedName>
        <fullName evidence="3">Nephrocystin 3-like N-terminal domain-containing protein</fullName>
    </recommendedName>
</protein>
<dbReference type="RefSeq" id="XP_033580496.1">
    <property type="nucleotide sequence ID" value="XM_033715245.1"/>
</dbReference>
<dbReference type="OrthoDB" id="3944243at2759"/>
<evidence type="ECO:0000259" key="3">
    <source>
        <dbReference type="Pfam" id="PF24883"/>
    </source>
</evidence>
<reference evidence="6" key="2">
    <citation type="submission" date="2020-04" db="EMBL/GenBank/DDBJ databases">
        <authorList>
            <consortium name="NCBI Genome Project"/>
        </authorList>
    </citation>
    <scope>NUCLEOTIDE SEQUENCE</scope>
    <source>
        <strain evidence="6">CBS 304.34</strain>
    </source>
</reference>
<dbReference type="AlphaFoldDB" id="A0A6A6YX65"/>
<dbReference type="PANTHER" id="PTHR10039:SF15">
    <property type="entry name" value="NACHT DOMAIN-CONTAINING PROTEIN"/>
    <property type="match status" value="1"/>
</dbReference>
<dbReference type="Gene3D" id="3.40.50.300">
    <property type="entry name" value="P-loop containing nucleotide triphosphate hydrolases"/>
    <property type="match status" value="1"/>
</dbReference>
<proteinExistence type="predicted"/>
<dbReference type="InterPro" id="IPR056884">
    <property type="entry name" value="NPHP3-like_N"/>
</dbReference>
<dbReference type="EMBL" id="MU003696">
    <property type="protein sequence ID" value="KAF2813532.1"/>
    <property type="molecule type" value="Genomic_DNA"/>
</dbReference>
<accession>A0A6A6YX65</accession>
<keyword evidence="1" id="KW-0677">Repeat</keyword>
<feature type="non-terminal residue" evidence="4">
    <location>
        <position position="564"/>
    </location>
</feature>
<keyword evidence="2" id="KW-1133">Transmembrane helix</keyword>
<evidence type="ECO:0000313" key="5">
    <source>
        <dbReference type="Proteomes" id="UP000504636"/>
    </source>
</evidence>
<evidence type="ECO:0000256" key="1">
    <source>
        <dbReference type="ARBA" id="ARBA00022737"/>
    </source>
</evidence>